<organism evidence="1 2">
    <name type="scientific">Fusarium globosum</name>
    <dbReference type="NCBI Taxonomy" id="78864"/>
    <lineage>
        <taxon>Eukaryota</taxon>
        <taxon>Fungi</taxon>
        <taxon>Dikarya</taxon>
        <taxon>Ascomycota</taxon>
        <taxon>Pezizomycotina</taxon>
        <taxon>Sordariomycetes</taxon>
        <taxon>Hypocreomycetidae</taxon>
        <taxon>Hypocreales</taxon>
        <taxon>Nectriaceae</taxon>
        <taxon>Fusarium</taxon>
        <taxon>Fusarium fujikuroi species complex</taxon>
    </lineage>
</organism>
<sequence length="176" mass="19443">MPPKPYANAEPLIQKIADWAAAKPLQRIYTQKGGWEGYAQVELAMYLQDQLGGDPTREVQVYKDGELADILYTPLNEPGYFIELKCQSLLQDSDNLDSFANRILSDMIKCDPALTARAAGYENMPALAIGIGVDAAGVDRAIELFSNPVFAYASKTYWTRAHDNNANPTVFFAVFA</sequence>
<gene>
    <name evidence="1" type="ORF">FGLOB1_360</name>
</gene>
<keyword evidence="2" id="KW-1185">Reference proteome</keyword>
<name>A0A8H6DMZ5_9HYPO</name>
<comment type="caution">
    <text evidence="1">The sequence shown here is derived from an EMBL/GenBank/DDBJ whole genome shotgun (WGS) entry which is preliminary data.</text>
</comment>
<evidence type="ECO:0000313" key="1">
    <source>
        <dbReference type="EMBL" id="KAF5721152.1"/>
    </source>
</evidence>
<dbReference type="Proteomes" id="UP000532311">
    <property type="component" value="Unassembled WGS sequence"/>
</dbReference>
<reference evidence="1 2" key="1">
    <citation type="submission" date="2020-05" db="EMBL/GenBank/DDBJ databases">
        <title>Identification and distribution of gene clusters putatively required for synthesis of sphingolipid metabolism inhibitors in phylogenetically diverse species of the filamentous fungus Fusarium.</title>
        <authorList>
            <person name="Kim H.-S."/>
            <person name="Busman M."/>
            <person name="Brown D.W."/>
            <person name="Divon H."/>
            <person name="Uhlig S."/>
            <person name="Proctor R.H."/>
        </authorList>
    </citation>
    <scope>NUCLEOTIDE SEQUENCE [LARGE SCALE GENOMIC DNA]</scope>
    <source>
        <strain evidence="1 2">NRRL 26131</strain>
    </source>
</reference>
<dbReference type="EMBL" id="JAAQPF010000010">
    <property type="protein sequence ID" value="KAF5721152.1"/>
    <property type="molecule type" value="Genomic_DNA"/>
</dbReference>
<proteinExistence type="predicted"/>
<evidence type="ECO:0000313" key="2">
    <source>
        <dbReference type="Proteomes" id="UP000532311"/>
    </source>
</evidence>
<accession>A0A8H6DMZ5</accession>
<dbReference type="AlphaFoldDB" id="A0A8H6DMZ5"/>
<protein>
    <submittedName>
        <fullName evidence="1">Uncharacterized protein</fullName>
    </submittedName>
</protein>